<keyword evidence="4" id="KW-1185">Reference proteome</keyword>
<dbReference type="PROSITE" id="PS51918">
    <property type="entry name" value="RADICAL_SAM"/>
    <property type="match status" value="1"/>
</dbReference>
<gene>
    <name evidence="3" type="ORF">GCM10023262_10770</name>
</gene>
<protein>
    <recommendedName>
        <fullName evidence="2">Radical SAM core domain-containing protein</fullName>
    </recommendedName>
</protein>
<reference evidence="4" key="1">
    <citation type="journal article" date="2019" name="Int. J. Syst. Evol. Microbiol.">
        <title>The Global Catalogue of Microorganisms (GCM) 10K type strain sequencing project: providing services to taxonomists for standard genome sequencing and annotation.</title>
        <authorList>
            <consortium name="The Broad Institute Genomics Platform"/>
            <consortium name="The Broad Institute Genome Sequencing Center for Infectious Disease"/>
            <person name="Wu L."/>
            <person name="Ma J."/>
        </authorList>
    </citation>
    <scope>NUCLEOTIDE SEQUENCE [LARGE SCALE GENOMIC DNA]</scope>
    <source>
        <strain evidence="4">JCM 17714</strain>
    </source>
</reference>
<organism evidence="3 4">
    <name type="scientific">Bartonella pachyuromydis</name>
    <dbReference type="NCBI Taxonomy" id="931097"/>
    <lineage>
        <taxon>Bacteria</taxon>
        <taxon>Pseudomonadati</taxon>
        <taxon>Pseudomonadota</taxon>
        <taxon>Alphaproteobacteria</taxon>
        <taxon>Hyphomicrobiales</taxon>
        <taxon>Bartonellaceae</taxon>
        <taxon>Bartonella</taxon>
    </lineage>
</organism>
<proteinExistence type="predicted"/>
<dbReference type="InterPro" id="IPR058240">
    <property type="entry name" value="rSAM_sf"/>
</dbReference>
<accession>A0ABP8VHU6</accession>
<dbReference type="Gene3D" id="3.80.30.20">
    <property type="entry name" value="tm_1862 like domain"/>
    <property type="match status" value="1"/>
</dbReference>
<dbReference type="PANTHER" id="PTHR43837:SF1">
    <property type="entry name" value="RIBOSOMAL PROTEIN US12 METHYLTHIOTRANSFERASE RIMO"/>
    <property type="match status" value="1"/>
</dbReference>
<dbReference type="SFLD" id="SFLDS00029">
    <property type="entry name" value="Radical_SAM"/>
    <property type="match status" value="1"/>
</dbReference>
<evidence type="ECO:0000259" key="2">
    <source>
        <dbReference type="PROSITE" id="PS51918"/>
    </source>
</evidence>
<sequence length="94" mass="10631">MIPLVDLVPPQGIRLTPRHYAYLKISEGCSNQCSFCIIPTLRGNLTSRPISEVLREAEKLVQASVKELLVISQDTSAYGIDIKYLENPWKDRTE</sequence>
<dbReference type="InterPro" id="IPR007197">
    <property type="entry name" value="rSAM"/>
</dbReference>
<dbReference type="SUPFAM" id="SSF102114">
    <property type="entry name" value="Radical SAM enzymes"/>
    <property type="match status" value="1"/>
</dbReference>
<name>A0ABP8VHU6_9HYPH</name>
<dbReference type="PROSITE" id="PS01278">
    <property type="entry name" value="MTTASE_RADICAL"/>
    <property type="match status" value="1"/>
</dbReference>
<comment type="caution">
    <text evidence="3">The sequence shown here is derived from an EMBL/GenBank/DDBJ whole genome shotgun (WGS) entry which is preliminary data.</text>
</comment>
<feature type="domain" description="Radical SAM core" evidence="2">
    <location>
        <begin position="15"/>
        <end position="94"/>
    </location>
</feature>
<evidence type="ECO:0000256" key="1">
    <source>
        <dbReference type="ARBA" id="ARBA00001966"/>
    </source>
</evidence>
<evidence type="ECO:0000313" key="3">
    <source>
        <dbReference type="EMBL" id="GAA4664013.1"/>
    </source>
</evidence>
<dbReference type="InterPro" id="IPR005840">
    <property type="entry name" value="Ribosomal_uS12_MeSTrfase_RimO"/>
</dbReference>
<dbReference type="InterPro" id="IPR020612">
    <property type="entry name" value="Methylthiotransferase_CS"/>
</dbReference>
<dbReference type="PANTHER" id="PTHR43837">
    <property type="entry name" value="RIBOSOMAL PROTEIN S12 METHYLTHIOTRANSFERASE RIMO"/>
    <property type="match status" value="1"/>
</dbReference>
<dbReference type="InterPro" id="IPR023404">
    <property type="entry name" value="rSAM_horseshoe"/>
</dbReference>
<comment type="cofactor">
    <cofactor evidence="1">
        <name>[4Fe-4S] cluster</name>
        <dbReference type="ChEBI" id="CHEBI:49883"/>
    </cofactor>
</comment>
<dbReference type="Pfam" id="PF04055">
    <property type="entry name" value="Radical_SAM"/>
    <property type="match status" value="1"/>
</dbReference>
<dbReference type="EMBL" id="BAABJA010000006">
    <property type="protein sequence ID" value="GAA4664013.1"/>
    <property type="molecule type" value="Genomic_DNA"/>
</dbReference>
<dbReference type="Proteomes" id="UP001501699">
    <property type="component" value="Unassembled WGS sequence"/>
</dbReference>
<evidence type="ECO:0000313" key="4">
    <source>
        <dbReference type="Proteomes" id="UP001501699"/>
    </source>
</evidence>